<dbReference type="PANTHER" id="PTHR34848">
    <property type="match status" value="1"/>
</dbReference>
<feature type="binding site" evidence="16">
    <location>
        <begin position="36"/>
        <end position="38"/>
    </location>
    <ligand>
        <name>GTP</name>
        <dbReference type="ChEBI" id="CHEBI:37565"/>
    </ligand>
</feature>
<dbReference type="GO" id="GO:0008820">
    <property type="term" value="F:cobinamide phosphate guanylyltransferase activity"/>
    <property type="evidence" value="ECO:0007669"/>
    <property type="project" value="UniProtKB-UniRule"/>
</dbReference>
<accession>A0A8B2NSP8</accession>
<comment type="catalytic activity">
    <reaction evidence="2 14">
        <text>adenosylcob(III)inamide phosphate + GTP + H(+) = adenosylcob(III)inamide-GDP + diphosphate</text>
        <dbReference type="Rhea" id="RHEA:22712"/>
        <dbReference type="ChEBI" id="CHEBI:15378"/>
        <dbReference type="ChEBI" id="CHEBI:33019"/>
        <dbReference type="ChEBI" id="CHEBI:37565"/>
        <dbReference type="ChEBI" id="CHEBI:58502"/>
        <dbReference type="ChEBI" id="CHEBI:60487"/>
        <dbReference type="EC" id="2.7.7.62"/>
    </reaction>
</comment>
<keyword evidence="17" id="KW-0548">Nucleotidyltransferase</keyword>
<evidence type="ECO:0000256" key="4">
    <source>
        <dbReference type="ARBA" id="ARBA00003889"/>
    </source>
</evidence>
<dbReference type="EMBL" id="QHHQ01000004">
    <property type="protein sequence ID" value="RAI00132.1"/>
    <property type="molecule type" value="Genomic_DNA"/>
</dbReference>
<evidence type="ECO:0000256" key="2">
    <source>
        <dbReference type="ARBA" id="ARBA00000711"/>
    </source>
</evidence>
<dbReference type="PIRSF" id="PIRSF006135">
    <property type="entry name" value="CobU"/>
    <property type="match status" value="1"/>
</dbReference>
<comment type="similarity">
    <text evidence="7 14">Belongs to the CobU/CobP family.</text>
</comment>
<evidence type="ECO:0000256" key="15">
    <source>
        <dbReference type="PIRSR" id="PIRSR006135-1"/>
    </source>
</evidence>
<comment type="function">
    <text evidence="4 14">Catalyzes ATP-dependent phosphorylation of adenosylcobinamide and addition of GMP to adenosylcobinamide phosphate.</text>
</comment>
<comment type="pathway">
    <text evidence="6 14">Cofactor biosynthesis; adenosylcobalamin biosynthesis; adenosylcobalamin from cob(II)yrinate a,c-diamide: step 5/7.</text>
</comment>
<evidence type="ECO:0000256" key="16">
    <source>
        <dbReference type="PIRSR" id="PIRSR006135-2"/>
    </source>
</evidence>
<protein>
    <recommendedName>
        <fullName evidence="14">Bifunctional adenosylcobalamin biosynthesis protein</fullName>
        <ecNumber evidence="14">2.7.1.156</ecNumber>
        <ecNumber evidence="14">2.7.7.62</ecNumber>
    </recommendedName>
</protein>
<dbReference type="NCBIfam" id="NF004469">
    <property type="entry name" value="PRK05800.1"/>
    <property type="match status" value="1"/>
</dbReference>
<dbReference type="Gene3D" id="3.40.50.300">
    <property type="entry name" value="P-loop containing nucleotide triphosphate hydrolases"/>
    <property type="match status" value="1"/>
</dbReference>
<keyword evidence="13 14" id="KW-0342">GTP-binding</keyword>
<evidence type="ECO:0000256" key="10">
    <source>
        <dbReference type="ARBA" id="ARBA00022741"/>
    </source>
</evidence>
<dbReference type="PANTHER" id="PTHR34848:SF1">
    <property type="entry name" value="BIFUNCTIONAL ADENOSYLCOBALAMIN BIOSYNTHESIS PROTEIN COBU"/>
    <property type="match status" value="1"/>
</dbReference>
<evidence type="ECO:0000313" key="18">
    <source>
        <dbReference type="Proteomes" id="UP000249590"/>
    </source>
</evidence>
<evidence type="ECO:0000256" key="11">
    <source>
        <dbReference type="ARBA" id="ARBA00022777"/>
    </source>
</evidence>
<keyword evidence="9 14" id="KW-0808">Transferase</keyword>
<dbReference type="GO" id="GO:0005525">
    <property type="term" value="F:GTP binding"/>
    <property type="evidence" value="ECO:0007669"/>
    <property type="project" value="UniProtKB-UniRule"/>
</dbReference>
<dbReference type="Pfam" id="PF02283">
    <property type="entry name" value="CobU"/>
    <property type="match status" value="1"/>
</dbReference>
<organism evidence="17 18">
    <name type="scientific">Acuticoccus sediminis</name>
    <dbReference type="NCBI Taxonomy" id="2184697"/>
    <lineage>
        <taxon>Bacteria</taxon>
        <taxon>Pseudomonadati</taxon>
        <taxon>Pseudomonadota</taxon>
        <taxon>Alphaproteobacteria</taxon>
        <taxon>Hyphomicrobiales</taxon>
        <taxon>Amorphaceae</taxon>
        <taxon>Acuticoccus</taxon>
    </lineage>
</organism>
<dbReference type="InterPro" id="IPR003203">
    <property type="entry name" value="CobU/CobP"/>
</dbReference>
<feature type="binding site" evidence="16">
    <location>
        <position position="83"/>
    </location>
    <ligand>
        <name>GTP</name>
        <dbReference type="ChEBI" id="CHEBI:37565"/>
    </ligand>
</feature>
<dbReference type="GO" id="GO:0005524">
    <property type="term" value="F:ATP binding"/>
    <property type="evidence" value="ECO:0007669"/>
    <property type="project" value="UniProtKB-UniRule"/>
</dbReference>
<dbReference type="UniPathway" id="UPA00148">
    <property type="reaction ID" value="UER00236"/>
</dbReference>
<evidence type="ECO:0000313" key="17">
    <source>
        <dbReference type="EMBL" id="RAI00132.1"/>
    </source>
</evidence>
<comment type="catalytic activity">
    <reaction evidence="1 14">
        <text>adenosylcob(III)inamide + ATP = adenosylcob(III)inamide phosphate + ADP + H(+)</text>
        <dbReference type="Rhea" id="RHEA:15769"/>
        <dbReference type="ChEBI" id="CHEBI:2480"/>
        <dbReference type="ChEBI" id="CHEBI:15378"/>
        <dbReference type="ChEBI" id="CHEBI:30616"/>
        <dbReference type="ChEBI" id="CHEBI:58502"/>
        <dbReference type="ChEBI" id="CHEBI:456216"/>
        <dbReference type="EC" id="2.7.1.156"/>
    </reaction>
</comment>
<proteinExistence type="inferred from homology"/>
<dbReference type="EC" id="2.7.7.62" evidence="14"/>
<dbReference type="GO" id="GO:0009236">
    <property type="term" value="P:cobalamin biosynthetic process"/>
    <property type="evidence" value="ECO:0007669"/>
    <property type="project" value="UniProtKB-UniRule"/>
</dbReference>
<name>A0A8B2NSP8_9HYPH</name>
<sequence length="177" mass="19030">MNKPQFILVIGGARSGKSRYAEEIAARSGRPVTYVATAGPPRDEEMKARIAAHRVRRPAHWTTVEAPVDLARTVPGEGVLLMDCLTLWLTNVMLGEHDVAAHRTALADALEARTRDVIAVANEVGEGIVPATPLGRAFRDEQGILNQEMARRATTVVKMVAGCPLVVKPAPDPAIVL</sequence>
<feature type="active site" description="GMP-histidine intermediate" evidence="15">
    <location>
        <position position="53"/>
    </location>
</feature>
<evidence type="ECO:0000256" key="3">
    <source>
        <dbReference type="ARBA" id="ARBA00001522"/>
    </source>
</evidence>
<comment type="pathway">
    <text evidence="5 14">Cofactor biosynthesis; adenosylcobalamin biosynthesis; adenosylcobalamin from cob(II)yrinate a,c-diamide: step 6/7.</text>
</comment>
<feature type="binding site" evidence="16">
    <location>
        <begin position="54"/>
        <end position="57"/>
    </location>
    <ligand>
        <name>GTP</name>
        <dbReference type="ChEBI" id="CHEBI:37565"/>
    </ligand>
</feature>
<keyword evidence="8 14" id="KW-0169">Cobalamin biosynthesis</keyword>
<evidence type="ECO:0000256" key="1">
    <source>
        <dbReference type="ARBA" id="ARBA00000312"/>
    </source>
</evidence>
<dbReference type="OrthoDB" id="9788370at2"/>
<keyword evidence="11 14" id="KW-0418">Kinase</keyword>
<comment type="catalytic activity">
    <reaction evidence="3">
        <text>adenosylcob(III)inamide + GTP = adenosylcob(III)inamide phosphate + GDP + H(+)</text>
        <dbReference type="Rhea" id="RHEA:15765"/>
        <dbReference type="ChEBI" id="CHEBI:2480"/>
        <dbReference type="ChEBI" id="CHEBI:15378"/>
        <dbReference type="ChEBI" id="CHEBI:37565"/>
        <dbReference type="ChEBI" id="CHEBI:58189"/>
        <dbReference type="ChEBI" id="CHEBI:58502"/>
        <dbReference type="EC" id="2.7.1.156"/>
    </reaction>
</comment>
<evidence type="ECO:0000256" key="12">
    <source>
        <dbReference type="ARBA" id="ARBA00022840"/>
    </source>
</evidence>
<dbReference type="CDD" id="cd00544">
    <property type="entry name" value="CobU"/>
    <property type="match status" value="1"/>
</dbReference>
<comment type="caution">
    <text evidence="17">The sequence shown here is derived from an EMBL/GenBank/DDBJ whole genome shotgun (WGS) entry which is preliminary data.</text>
</comment>
<evidence type="ECO:0000256" key="13">
    <source>
        <dbReference type="ARBA" id="ARBA00023134"/>
    </source>
</evidence>
<feature type="binding site" evidence="16">
    <location>
        <begin position="11"/>
        <end position="18"/>
    </location>
    <ligand>
        <name>GTP</name>
        <dbReference type="ChEBI" id="CHEBI:37565"/>
    </ligand>
</feature>
<keyword evidence="10 14" id="KW-0547">Nucleotide-binding</keyword>
<dbReference type="Proteomes" id="UP000249590">
    <property type="component" value="Unassembled WGS sequence"/>
</dbReference>
<evidence type="ECO:0000256" key="14">
    <source>
        <dbReference type="PIRNR" id="PIRNR006135"/>
    </source>
</evidence>
<dbReference type="EC" id="2.7.1.156" evidence="14"/>
<gene>
    <name evidence="17" type="ORF">DLJ53_20695</name>
</gene>
<dbReference type="RefSeq" id="WP_111348737.1">
    <property type="nucleotide sequence ID" value="NZ_QHHQ01000004.1"/>
</dbReference>
<keyword evidence="18" id="KW-1185">Reference proteome</keyword>
<evidence type="ECO:0000256" key="6">
    <source>
        <dbReference type="ARBA" id="ARBA00005159"/>
    </source>
</evidence>
<evidence type="ECO:0000256" key="5">
    <source>
        <dbReference type="ARBA" id="ARBA00004692"/>
    </source>
</evidence>
<dbReference type="GO" id="GO:0043752">
    <property type="term" value="F:adenosylcobinamide kinase activity"/>
    <property type="evidence" value="ECO:0007669"/>
    <property type="project" value="UniProtKB-EC"/>
</dbReference>
<dbReference type="SUPFAM" id="SSF52540">
    <property type="entry name" value="P-loop containing nucleoside triphosphate hydrolases"/>
    <property type="match status" value="1"/>
</dbReference>
<feature type="binding site" evidence="16">
    <location>
        <position position="65"/>
    </location>
    <ligand>
        <name>GTP</name>
        <dbReference type="ChEBI" id="CHEBI:37565"/>
    </ligand>
</feature>
<keyword evidence="12 14" id="KW-0067">ATP-binding</keyword>
<evidence type="ECO:0000256" key="9">
    <source>
        <dbReference type="ARBA" id="ARBA00022679"/>
    </source>
</evidence>
<dbReference type="InterPro" id="IPR027417">
    <property type="entry name" value="P-loop_NTPase"/>
</dbReference>
<evidence type="ECO:0000256" key="8">
    <source>
        <dbReference type="ARBA" id="ARBA00022573"/>
    </source>
</evidence>
<dbReference type="AlphaFoldDB" id="A0A8B2NSP8"/>
<reference evidence="17 18" key="1">
    <citation type="submission" date="2018-05" db="EMBL/GenBank/DDBJ databases">
        <title>Acuticoccus sediminis sp. nov., isolated from deep-sea sediment of Indian Ocean.</title>
        <authorList>
            <person name="Liu X."/>
            <person name="Lai Q."/>
            <person name="Du Y."/>
            <person name="Sun F."/>
            <person name="Zhang X."/>
            <person name="Wang S."/>
            <person name="Shao Z."/>
        </authorList>
    </citation>
    <scope>NUCLEOTIDE SEQUENCE [LARGE SCALE GENOMIC DNA]</scope>
    <source>
        <strain evidence="17 18">PTG4-2</strain>
    </source>
</reference>
<evidence type="ECO:0000256" key="7">
    <source>
        <dbReference type="ARBA" id="ARBA00007490"/>
    </source>
</evidence>